<keyword evidence="2 13" id="KW-0547">Nucleotide-binding</keyword>
<dbReference type="InterPro" id="IPR000212">
    <property type="entry name" value="DNA_helicase_UvrD/REP"/>
</dbReference>
<dbReference type="SUPFAM" id="SSF52540">
    <property type="entry name" value="P-loop containing nucleoside triphosphate hydrolases"/>
    <property type="match status" value="1"/>
</dbReference>
<keyword evidence="4 13" id="KW-0347">Helicase</keyword>
<dbReference type="InterPro" id="IPR027417">
    <property type="entry name" value="P-loop_NTPase"/>
</dbReference>
<protein>
    <recommendedName>
        <fullName evidence="10">DNA 3'-5' helicase</fullName>
        <ecNumber evidence="10">5.6.2.4</ecNumber>
    </recommendedName>
    <alternativeName>
        <fullName evidence="11">DNA 3'-5' helicase II</fullName>
    </alternativeName>
</protein>
<dbReference type="GO" id="GO:0033202">
    <property type="term" value="C:DNA helicase complex"/>
    <property type="evidence" value="ECO:0007669"/>
    <property type="project" value="TreeGrafter"/>
</dbReference>
<dbReference type="GO" id="GO:0000725">
    <property type="term" value="P:recombinational repair"/>
    <property type="evidence" value="ECO:0007669"/>
    <property type="project" value="TreeGrafter"/>
</dbReference>
<comment type="caution">
    <text evidence="16">The sequence shown here is derived from an EMBL/GenBank/DDBJ whole genome shotgun (WGS) entry which is preliminary data.</text>
</comment>
<dbReference type="FunFam" id="1.10.486.10:FF:000003">
    <property type="entry name" value="ATP-dependent DNA helicase"/>
    <property type="match status" value="1"/>
</dbReference>
<dbReference type="Proteomes" id="UP001202887">
    <property type="component" value="Unassembled WGS sequence"/>
</dbReference>
<comment type="catalytic activity">
    <reaction evidence="12">
        <text>ATP + H2O = ADP + phosphate + H(+)</text>
        <dbReference type="Rhea" id="RHEA:13065"/>
        <dbReference type="ChEBI" id="CHEBI:15377"/>
        <dbReference type="ChEBI" id="CHEBI:15378"/>
        <dbReference type="ChEBI" id="CHEBI:30616"/>
        <dbReference type="ChEBI" id="CHEBI:43474"/>
        <dbReference type="ChEBI" id="CHEBI:456216"/>
        <dbReference type="EC" id="5.6.2.4"/>
    </reaction>
</comment>
<dbReference type="InterPro" id="IPR014017">
    <property type="entry name" value="DNA_helicase_UvrD-like_C"/>
</dbReference>
<evidence type="ECO:0000256" key="2">
    <source>
        <dbReference type="ARBA" id="ARBA00022741"/>
    </source>
</evidence>
<dbReference type="FunFam" id="3.40.50.300:FF:001890">
    <property type="entry name" value="DNA helicase"/>
    <property type="match status" value="1"/>
</dbReference>
<dbReference type="GO" id="GO:0016787">
    <property type="term" value="F:hydrolase activity"/>
    <property type="evidence" value="ECO:0007669"/>
    <property type="project" value="UniProtKB-UniRule"/>
</dbReference>
<keyword evidence="6" id="KW-0238">DNA-binding</keyword>
<dbReference type="Pfam" id="PF21196">
    <property type="entry name" value="PcrA_UvrD_tudor"/>
    <property type="match status" value="1"/>
</dbReference>
<dbReference type="EMBL" id="JAIBCX010000001">
    <property type="protein sequence ID" value="MCJ8352436.1"/>
    <property type="molecule type" value="Genomic_DNA"/>
</dbReference>
<dbReference type="GO" id="GO:0005829">
    <property type="term" value="C:cytosol"/>
    <property type="evidence" value="ECO:0007669"/>
    <property type="project" value="TreeGrafter"/>
</dbReference>
<evidence type="ECO:0000256" key="8">
    <source>
        <dbReference type="ARBA" id="ARBA00025289"/>
    </source>
</evidence>
<evidence type="ECO:0000256" key="4">
    <source>
        <dbReference type="ARBA" id="ARBA00022806"/>
    </source>
</evidence>
<keyword evidence="3 13" id="KW-0378">Hydrolase</keyword>
<dbReference type="Pfam" id="PF13361">
    <property type="entry name" value="UvrD_C"/>
    <property type="match status" value="1"/>
</dbReference>
<evidence type="ECO:0000256" key="5">
    <source>
        <dbReference type="ARBA" id="ARBA00022840"/>
    </source>
</evidence>
<dbReference type="InterPro" id="IPR013986">
    <property type="entry name" value="DExx_box_DNA_helicase_dom_sf"/>
</dbReference>
<dbReference type="Gene3D" id="1.10.10.160">
    <property type="match status" value="1"/>
</dbReference>
<dbReference type="PROSITE" id="PS51198">
    <property type="entry name" value="UVRD_HELICASE_ATP_BIND"/>
    <property type="match status" value="1"/>
</dbReference>
<feature type="binding site" evidence="13">
    <location>
        <begin position="41"/>
        <end position="48"/>
    </location>
    <ligand>
        <name>ATP</name>
        <dbReference type="ChEBI" id="CHEBI:30616"/>
    </ligand>
</feature>
<feature type="domain" description="UvrD-like helicase C-terminal" evidence="15">
    <location>
        <begin position="304"/>
        <end position="573"/>
    </location>
</feature>
<keyword evidence="5 13" id="KW-0067">ATP-binding</keyword>
<dbReference type="GO" id="GO:0005524">
    <property type="term" value="F:ATP binding"/>
    <property type="evidence" value="ECO:0007669"/>
    <property type="project" value="UniProtKB-UniRule"/>
</dbReference>
<dbReference type="CDD" id="cd18807">
    <property type="entry name" value="SF1_C_UvrD"/>
    <property type="match status" value="1"/>
</dbReference>
<dbReference type="InterPro" id="IPR014016">
    <property type="entry name" value="UvrD-like_ATP-bd"/>
</dbReference>
<dbReference type="PROSITE" id="PS51217">
    <property type="entry name" value="UVRD_HELICASE_CTER"/>
    <property type="match status" value="1"/>
</dbReference>
<comment type="similarity">
    <text evidence="1">Belongs to the helicase family. UvrD subfamily.</text>
</comment>
<reference evidence="16" key="1">
    <citation type="journal article" date="2021" name="Polymers (Basel)">
        <title>Highly Stretchable Bacterial Cellulose Produced by Komagataeibacter hansenii SI1.</title>
        <authorList>
            <person name="Cielecka I."/>
            <person name="Ryngajllo M."/>
            <person name="Maniukiewicz W."/>
            <person name="Bielecki S."/>
        </authorList>
    </citation>
    <scope>NUCLEOTIDE SEQUENCE</scope>
    <source>
        <strain evidence="16">SI1</strain>
    </source>
</reference>
<dbReference type="RefSeq" id="WP_247065787.1">
    <property type="nucleotide sequence ID" value="NZ_CP094848.1"/>
</dbReference>
<evidence type="ECO:0000256" key="7">
    <source>
        <dbReference type="ARBA" id="ARBA00023235"/>
    </source>
</evidence>
<dbReference type="Pfam" id="PF00580">
    <property type="entry name" value="UvrD-helicase"/>
    <property type="match status" value="1"/>
</dbReference>
<evidence type="ECO:0000256" key="9">
    <source>
        <dbReference type="ARBA" id="ARBA00034617"/>
    </source>
</evidence>
<evidence type="ECO:0000259" key="15">
    <source>
        <dbReference type="PROSITE" id="PS51217"/>
    </source>
</evidence>
<dbReference type="Gene3D" id="1.10.486.10">
    <property type="entry name" value="PCRA, domain 4"/>
    <property type="match status" value="1"/>
</dbReference>
<gene>
    <name evidence="16" type="ORF">K1W68_00245</name>
</gene>
<accession>A0AAW5ENS5</accession>
<dbReference type="AlphaFoldDB" id="A0AAW5ENS5"/>
<sequence>MDSLSPPDHVPPERAPDYLARLNPEQRAAIETTDGPLLVLAGAGTGKTRVLTTRFAHILLSGRARPNQILAVTFTNKAAREMRERVAGLLGAPVEGLWLGTFHSLCARMLRRHAEYVGLSGSFTILDTDDQVRLLKQVIEPRHIDTKRWPPQGIMGVIQRWKDRGLTPSRVSKAEDCDFADGKCREIYADYQKRLIQLNACDFGDLMLHMTEIMRTHPDVLAQYHRFFRYILVDEYQDTNTIQYLWLRLLAQRGEGQANICCVGDDDQSIYSWRGAEVENILRFEHDFPGAHVVRLERNYRSTRQILGAASGLIAHNEERLGKTLHPGREDAEGEKVRVISVWDSDDEARMVGEELERLHNDGHPLSECAILVRAGFQTRAFEERLITIGLPYRVVGGLRFYERAEIRDALAYMRVLSQPSDDLAFERIINVPRRGIGNTGVQKLHLHARARDIPLTAAVLEMLATGGIKGRAREHLAALMKCFGQCREDLAREGHVVVVERLLEESGYLDMWKADKSPEAPGRLDNLKELVRALADFETLGGFLEHVALVMETEENAGNERLSIMTLHGAKGLEFDTVFLPGWEEGVFPSQRTMDEGGAKGLEEERRLAYVGITRARLRAIISHAANRRIYGNWQSAIPSRFVEELPPEHVDTIGDATRARHNGAMRSPVFGATPFPVVARRRAVTDATSSGDTPSHKSAFRVGARVFHQKFGYGTIASVEGTRLEVAFEKAGTKRVIDTFVEQVS</sequence>
<evidence type="ECO:0000256" key="6">
    <source>
        <dbReference type="ARBA" id="ARBA00023125"/>
    </source>
</evidence>
<dbReference type="GO" id="GO:0003677">
    <property type="term" value="F:DNA binding"/>
    <property type="evidence" value="ECO:0007669"/>
    <property type="project" value="UniProtKB-KW"/>
</dbReference>
<evidence type="ECO:0000256" key="3">
    <source>
        <dbReference type="ARBA" id="ARBA00022801"/>
    </source>
</evidence>
<comment type="function">
    <text evidence="8">Has both ATPase and helicase activities. Unwinds DNA duplexes with 3' to 5' polarity with respect to the bound strand and initiates unwinding most effectively when a single-stranded region is present. Involved in the post-incision events of nucleotide excision repair and methyl-directed mismatch repair.</text>
</comment>
<evidence type="ECO:0000256" key="10">
    <source>
        <dbReference type="ARBA" id="ARBA00034808"/>
    </source>
</evidence>
<comment type="catalytic activity">
    <reaction evidence="9">
        <text>Couples ATP hydrolysis with the unwinding of duplex DNA by translocating in the 3'-5' direction.</text>
        <dbReference type="EC" id="5.6.2.4"/>
    </reaction>
</comment>
<reference evidence="16" key="2">
    <citation type="submission" date="2022-03" db="EMBL/GenBank/DDBJ databases">
        <authorList>
            <person name="Ryngajllo M."/>
            <person name="Jacek P."/>
            <person name="Kubiak K."/>
        </authorList>
    </citation>
    <scope>NUCLEOTIDE SEQUENCE</scope>
    <source>
        <strain evidence="16">SI1</strain>
    </source>
</reference>
<dbReference type="CDD" id="cd17932">
    <property type="entry name" value="DEXQc_UvrD"/>
    <property type="match status" value="1"/>
</dbReference>
<evidence type="ECO:0000313" key="16">
    <source>
        <dbReference type="EMBL" id="MCJ8352436.1"/>
    </source>
</evidence>
<dbReference type="PANTHER" id="PTHR11070:SF2">
    <property type="entry name" value="ATP-DEPENDENT DNA HELICASE SRS2"/>
    <property type="match status" value="1"/>
</dbReference>
<feature type="domain" description="UvrD-like helicase ATP-binding" evidence="14">
    <location>
        <begin position="20"/>
        <end position="303"/>
    </location>
</feature>
<dbReference type="PANTHER" id="PTHR11070">
    <property type="entry name" value="UVRD / RECB / PCRA DNA HELICASE FAMILY MEMBER"/>
    <property type="match status" value="1"/>
</dbReference>
<keyword evidence="7" id="KW-0413">Isomerase</keyword>
<evidence type="ECO:0000256" key="12">
    <source>
        <dbReference type="ARBA" id="ARBA00048988"/>
    </source>
</evidence>
<name>A0AAW5ENS5_NOVHA</name>
<dbReference type="EC" id="5.6.2.4" evidence="10"/>
<dbReference type="Gene3D" id="3.40.50.300">
    <property type="entry name" value="P-loop containing nucleotide triphosphate hydrolases"/>
    <property type="match status" value="2"/>
</dbReference>
<organism evidence="16 17">
    <name type="scientific">Novacetimonas hansenii</name>
    <name type="common">Komagataeibacter hansenii</name>
    <dbReference type="NCBI Taxonomy" id="436"/>
    <lineage>
        <taxon>Bacteria</taxon>
        <taxon>Pseudomonadati</taxon>
        <taxon>Pseudomonadota</taxon>
        <taxon>Alphaproteobacteria</taxon>
        <taxon>Acetobacterales</taxon>
        <taxon>Acetobacteraceae</taxon>
        <taxon>Novacetimonas</taxon>
    </lineage>
</organism>
<evidence type="ECO:0000259" key="14">
    <source>
        <dbReference type="PROSITE" id="PS51198"/>
    </source>
</evidence>
<dbReference type="GO" id="GO:0043138">
    <property type="term" value="F:3'-5' DNA helicase activity"/>
    <property type="evidence" value="ECO:0007669"/>
    <property type="project" value="UniProtKB-EC"/>
</dbReference>
<evidence type="ECO:0000256" key="13">
    <source>
        <dbReference type="PROSITE-ProRule" id="PRU00560"/>
    </source>
</evidence>
<evidence type="ECO:0000256" key="11">
    <source>
        <dbReference type="ARBA" id="ARBA00034923"/>
    </source>
</evidence>
<evidence type="ECO:0000256" key="1">
    <source>
        <dbReference type="ARBA" id="ARBA00009922"/>
    </source>
</evidence>
<evidence type="ECO:0000313" key="17">
    <source>
        <dbReference type="Proteomes" id="UP001202887"/>
    </source>
</evidence>
<proteinExistence type="inferred from homology"/>